<evidence type="ECO:0000259" key="7">
    <source>
        <dbReference type="PROSITE" id="PS51352"/>
    </source>
</evidence>
<evidence type="ECO:0000313" key="9">
    <source>
        <dbReference type="EMBL" id="MCL6285060.1"/>
    </source>
</evidence>
<dbReference type="Pfam" id="PF00578">
    <property type="entry name" value="AhpC-TSA"/>
    <property type="match status" value="1"/>
</dbReference>
<evidence type="ECO:0000313" key="10">
    <source>
        <dbReference type="Proteomes" id="UP001203880"/>
    </source>
</evidence>
<dbReference type="SUPFAM" id="SSF52833">
    <property type="entry name" value="Thioredoxin-like"/>
    <property type="match status" value="1"/>
</dbReference>
<evidence type="ECO:0000256" key="5">
    <source>
        <dbReference type="ARBA" id="ARBA00023002"/>
    </source>
</evidence>
<protein>
    <submittedName>
        <fullName evidence="9">2OG-Fe(II) oxygenase</fullName>
    </submittedName>
</protein>
<comment type="caution">
    <text evidence="9">The sequence shown here is derived from an EMBL/GenBank/DDBJ whole genome shotgun (WGS) entry which is preliminary data.</text>
</comment>
<dbReference type="SMART" id="SM00702">
    <property type="entry name" value="P4Hc"/>
    <property type="match status" value="1"/>
</dbReference>
<keyword evidence="5" id="KW-0560">Oxidoreductase</keyword>
<dbReference type="Proteomes" id="UP001203880">
    <property type="component" value="Unassembled WGS sequence"/>
</dbReference>
<comment type="cofactor">
    <cofactor evidence="1">
        <name>L-ascorbate</name>
        <dbReference type="ChEBI" id="CHEBI:38290"/>
    </cofactor>
</comment>
<evidence type="ECO:0000256" key="6">
    <source>
        <dbReference type="ARBA" id="ARBA00023004"/>
    </source>
</evidence>
<gene>
    <name evidence="9" type="ORF">M3P21_16125</name>
</gene>
<keyword evidence="10" id="KW-1185">Reference proteome</keyword>
<keyword evidence="2" id="KW-0479">Metal-binding</keyword>
<dbReference type="InterPro" id="IPR006620">
    <property type="entry name" value="Pro_4_hyd_alph"/>
</dbReference>
<dbReference type="Pfam" id="PF13640">
    <property type="entry name" value="2OG-FeII_Oxy_3"/>
    <property type="match status" value="1"/>
</dbReference>
<dbReference type="InterPro" id="IPR036249">
    <property type="entry name" value="Thioredoxin-like_sf"/>
</dbReference>
<feature type="domain" description="Thioredoxin" evidence="7">
    <location>
        <begin position="7"/>
        <end position="160"/>
    </location>
</feature>
<dbReference type="PROSITE" id="PS51352">
    <property type="entry name" value="THIOREDOXIN_2"/>
    <property type="match status" value="1"/>
</dbReference>
<dbReference type="RefSeq" id="WP_249711483.1">
    <property type="nucleotide sequence ID" value="NZ_JAMFMB010000021.1"/>
</dbReference>
<feature type="domain" description="Fe2OG dioxygenase" evidence="8">
    <location>
        <begin position="252"/>
        <end position="351"/>
    </location>
</feature>
<dbReference type="EMBL" id="JAMFMB010000021">
    <property type="protein sequence ID" value="MCL6285060.1"/>
    <property type="molecule type" value="Genomic_DNA"/>
</dbReference>
<evidence type="ECO:0000256" key="4">
    <source>
        <dbReference type="ARBA" id="ARBA00022964"/>
    </source>
</evidence>
<reference evidence="9" key="1">
    <citation type="submission" date="2022-05" db="EMBL/GenBank/DDBJ databases">
        <authorList>
            <person name="Park J.-S."/>
        </authorList>
    </citation>
    <scope>NUCLEOTIDE SEQUENCE</scope>
    <source>
        <strain evidence="9">2012CJ41-6</strain>
    </source>
</reference>
<evidence type="ECO:0000256" key="1">
    <source>
        <dbReference type="ARBA" id="ARBA00001961"/>
    </source>
</evidence>
<dbReference type="Gene3D" id="3.40.30.10">
    <property type="entry name" value="Glutaredoxin"/>
    <property type="match status" value="1"/>
</dbReference>
<dbReference type="InterPro" id="IPR013766">
    <property type="entry name" value="Thioredoxin_domain"/>
</dbReference>
<dbReference type="InterPro" id="IPR044862">
    <property type="entry name" value="Pro_4_hyd_alph_FE2OG_OXY"/>
</dbReference>
<keyword evidence="6" id="KW-0408">Iron</keyword>
<dbReference type="InterPro" id="IPR000866">
    <property type="entry name" value="AhpC/TSA"/>
</dbReference>
<dbReference type="Gene3D" id="2.60.120.620">
    <property type="entry name" value="q2cbj1_9rhob like domain"/>
    <property type="match status" value="1"/>
</dbReference>
<accession>A0ABT0Q5H6</accession>
<evidence type="ECO:0000256" key="3">
    <source>
        <dbReference type="ARBA" id="ARBA00022896"/>
    </source>
</evidence>
<dbReference type="InterPro" id="IPR005123">
    <property type="entry name" value="Oxoglu/Fe-dep_dioxygenase_dom"/>
</dbReference>
<proteinExistence type="predicted"/>
<organism evidence="9 10">
    <name type="scientific">Ruegeria spongiae</name>
    <dbReference type="NCBI Taxonomy" id="2942209"/>
    <lineage>
        <taxon>Bacteria</taxon>
        <taxon>Pseudomonadati</taxon>
        <taxon>Pseudomonadota</taxon>
        <taxon>Alphaproteobacteria</taxon>
        <taxon>Rhodobacterales</taxon>
        <taxon>Roseobacteraceae</taxon>
        <taxon>Ruegeria</taxon>
    </lineage>
</organism>
<evidence type="ECO:0000256" key="2">
    <source>
        <dbReference type="ARBA" id="ARBA00022723"/>
    </source>
</evidence>
<dbReference type="SUPFAM" id="SSF51197">
    <property type="entry name" value="Clavaminate synthase-like"/>
    <property type="match status" value="1"/>
</dbReference>
<keyword evidence="4" id="KW-0223">Dioxygenase</keyword>
<keyword evidence="3" id="KW-0847">Vitamin C</keyword>
<dbReference type="PROSITE" id="PS51471">
    <property type="entry name" value="FE2OG_OXY"/>
    <property type="match status" value="1"/>
</dbReference>
<evidence type="ECO:0000259" key="8">
    <source>
        <dbReference type="PROSITE" id="PS51471"/>
    </source>
</evidence>
<sequence>MASYINLLPGDVAPDFVQRSLKNPKFVFNSSAGRYLVLCFFCGASNPHSKAALQAVHRREDLFDDKFASFYGITIDPYDDDPNGLKEYYPGYRFFLDFDLSVSRRYGVVDKDATELPPSREVRRLWIVIDPTMRIMKLITFNRDQSDIPELLAYLDSLPPPARYSGLELQAPIIVLPNVFEKEFCEELISLYEADGGTETGFMQDVDGKTVAKIDRSHKSRRDFVVKDQDLISKLQGRFYRRVVPEISKIHQFHVTRMERYIVSCYSEEDGGHFRPHRDNTTKGTAHRRFAVSVNLNSDFDGGEVSFPEYGSRSFKAPPGGAVIFSCSLLHAVSKVTRGRRYAFLPFLYDDAAAEIRERNNKYLGEDVGTYKDPATVTSPG</sequence>
<name>A0ABT0Q5H6_9RHOB</name>